<name>A0A3D9SQT5_9ACTN</name>
<gene>
    <name evidence="1" type="ORF">DFJ69_2313</name>
</gene>
<dbReference type="EMBL" id="QTTT01000001">
    <property type="protein sequence ID" value="REE96860.1"/>
    <property type="molecule type" value="Genomic_DNA"/>
</dbReference>
<dbReference type="RefSeq" id="WP_116022442.1">
    <property type="nucleotide sequence ID" value="NZ_QTTT01000001.1"/>
</dbReference>
<dbReference type="AlphaFoldDB" id="A0A3D9SQT5"/>
<proteinExistence type="predicted"/>
<dbReference type="Proteomes" id="UP000256661">
    <property type="component" value="Unassembled WGS sequence"/>
</dbReference>
<keyword evidence="2" id="KW-1185">Reference proteome</keyword>
<protein>
    <submittedName>
        <fullName evidence="1">Uncharacterized protein</fullName>
    </submittedName>
</protein>
<comment type="caution">
    <text evidence="1">The sequence shown here is derived from an EMBL/GenBank/DDBJ whole genome shotgun (WGS) entry which is preliminary data.</text>
</comment>
<accession>A0A3D9SQT5</accession>
<reference evidence="1 2" key="1">
    <citation type="submission" date="2018-08" db="EMBL/GenBank/DDBJ databases">
        <title>Sequencing the genomes of 1000 actinobacteria strains.</title>
        <authorList>
            <person name="Klenk H.-P."/>
        </authorList>
    </citation>
    <scope>NUCLEOTIDE SEQUENCE [LARGE SCALE GENOMIC DNA]</scope>
    <source>
        <strain evidence="1 2">DSM 43927</strain>
    </source>
</reference>
<evidence type="ECO:0000313" key="1">
    <source>
        <dbReference type="EMBL" id="REE96860.1"/>
    </source>
</evidence>
<organism evidence="1 2">
    <name type="scientific">Thermomonospora umbrina</name>
    <dbReference type="NCBI Taxonomy" id="111806"/>
    <lineage>
        <taxon>Bacteria</taxon>
        <taxon>Bacillati</taxon>
        <taxon>Actinomycetota</taxon>
        <taxon>Actinomycetes</taxon>
        <taxon>Streptosporangiales</taxon>
        <taxon>Thermomonosporaceae</taxon>
        <taxon>Thermomonospora</taxon>
    </lineage>
</organism>
<evidence type="ECO:0000313" key="2">
    <source>
        <dbReference type="Proteomes" id="UP000256661"/>
    </source>
</evidence>
<sequence>MAEYPNDDLTPEQRAVIAEAESAALRRIRDARSRLVELGLEFKGEPGDFSCTRCDCDSYRGVPLQPCRTPRCGHAFTLHNVT</sequence>